<dbReference type="AlphaFoldDB" id="A0A2H4SW04"/>
<dbReference type="Proteomes" id="UP000323067">
    <property type="component" value="Chromosome i"/>
</dbReference>
<dbReference type="InterPro" id="IPR003817">
    <property type="entry name" value="PS_Dcarbxylase"/>
</dbReference>
<evidence type="ECO:0000313" key="5">
    <source>
        <dbReference type="Proteomes" id="UP000323067"/>
    </source>
</evidence>
<keyword evidence="1" id="KW-0210">Decarboxylase</keyword>
<dbReference type="Pfam" id="PF02666">
    <property type="entry name" value="PS_Dcarbxylase"/>
    <property type="match status" value="1"/>
</dbReference>
<proteinExistence type="predicted"/>
<dbReference type="EMBL" id="CP023328">
    <property type="protein sequence ID" value="ATY67281.1"/>
    <property type="molecule type" value="Genomic_DNA"/>
</dbReference>
<dbReference type="VEuPathDB" id="FungiDB:A9K55_000393"/>
<gene>
    <name evidence="4" type="ORF">A9K55_000393</name>
</gene>
<reference evidence="4 5" key="1">
    <citation type="journal article" date="2017" name="BMC Genomics">
        <title>Chromosome level assembly and secondary metabolite potential of the parasitic fungus Cordyceps militaris.</title>
        <authorList>
            <person name="Kramer G.J."/>
            <person name="Nodwell J.R."/>
        </authorList>
    </citation>
    <scope>NUCLEOTIDE SEQUENCE [LARGE SCALE GENOMIC DNA]</scope>
    <source>
        <strain evidence="4 5">ATCC 34164</strain>
    </source>
</reference>
<dbReference type="GO" id="GO:0005739">
    <property type="term" value="C:mitochondrion"/>
    <property type="evidence" value="ECO:0007669"/>
    <property type="project" value="TreeGrafter"/>
</dbReference>
<name>A0A2H4SW04_CORMI</name>
<dbReference type="PANTHER" id="PTHR10067:SF9">
    <property type="entry name" value="PHOSPHATIDYLSERINE DECARBOXYLASE FAMILY PROTEIN (AFU_ORTHOLOGUE AFUA_7G01730)"/>
    <property type="match status" value="1"/>
</dbReference>
<protein>
    <submittedName>
        <fullName evidence="4">Phosphatidylserine decarboxylase family</fullName>
    </submittedName>
</protein>
<dbReference type="PANTHER" id="PTHR10067">
    <property type="entry name" value="PHOSPHATIDYLSERINE DECARBOXYLASE"/>
    <property type="match status" value="1"/>
</dbReference>
<evidence type="ECO:0000256" key="1">
    <source>
        <dbReference type="ARBA" id="ARBA00022793"/>
    </source>
</evidence>
<evidence type="ECO:0000259" key="3">
    <source>
        <dbReference type="Pfam" id="PF12588"/>
    </source>
</evidence>
<dbReference type="InterPro" id="IPR022237">
    <property type="entry name" value="PsiD-like"/>
</dbReference>
<sequence>MSTKLYGLNYPGNPPMSCRHQPAPTRRMLARRTREEEYARQDRTELSRESTVHNACFNTSCKRNPRNVGAAGIPGFAVAAGRIGHVRHTGITIAKLGISRRVARQQSLKFGSLYKDNGSYIKYHEMKEDFEFRKPQTASESNFPVRNTATMVHQHGDHHDIPSEHRRHKPGAWLPADHRIHRQYLAEVIDSVDSGKTAGGALSPALQEFRDLIEGNARIYMYFVQMFEEVPRKQPYLRDPAGHKQVRDYEHMLRVLNHIVTRAPAWTQTEAAMGVVGVPMCAVFDYPMGTPSGHAAFLDPDVNKALKKVLNEWGKYLQTPESAAVLGDHATGWFGETGRHDLLQVANAPYKSSHKFEDMFMCDPSAKHMGFKSWDDFFTRKVHDTARPVASPDDDSVIANACESKVFNVQANAQLRDHFFAKGQRYSLLDMLGHDGLASRFVGGTVYQAFLSALSYHRWHSPVSGVVRRALLVDGTYFSEPLFEGPGDASVEQIDTGGISVAQGYLACMAARAVIVLQADNADLGLVAFVGIGMDEVSTCDITVKEGQRVKKGEELGMFHFGGSTHCLVFQKGVRLEGLPEVGRAENVPVRGKLATVKK</sequence>
<accession>A0A2H4SW04</accession>
<keyword evidence="2" id="KW-0456">Lyase</keyword>
<evidence type="ECO:0000313" key="4">
    <source>
        <dbReference type="EMBL" id="ATY67281.1"/>
    </source>
</evidence>
<evidence type="ECO:0000256" key="2">
    <source>
        <dbReference type="ARBA" id="ARBA00023239"/>
    </source>
</evidence>
<dbReference type="GO" id="GO:0006646">
    <property type="term" value="P:phosphatidylethanolamine biosynthetic process"/>
    <property type="evidence" value="ECO:0007669"/>
    <property type="project" value="TreeGrafter"/>
</dbReference>
<dbReference type="VEuPathDB" id="FungiDB:CCM_09213"/>
<dbReference type="GO" id="GO:0004609">
    <property type="term" value="F:phosphatidylserine decarboxylase activity"/>
    <property type="evidence" value="ECO:0007669"/>
    <property type="project" value="InterPro"/>
</dbReference>
<dbReference type="OrthoDB" id="5973539at2759"/>
<dbReference type="Pfam" id="PF12588">
    <property type="entry name" value="PSDC"/>
    <property type="match status" value="1"/>
</dbReference>
<feature type="domain" description="L-tryptophan decarboxylase PsiD-like" evidence="3">
    <location>
        <begin position="204"/>
        <end position="341"/>
    </location>
</feature>
<organism evidence="4 5">
    <name type="scientific">Cordyceps militaris</name>
    <name type="common">Caterpillar fungus</name>
    <name type="synonym">Clavaria militaris</name>
    <dbReference type="NCBI Taxonomy" id="73501"/>
    <lineage>
        <taxon>Eukaryota</taxon>
        <taxon>Fungi</taxon>
        <taxon>Dikarya</taxon>
        <taxon>Ascomycota</taxon>
        <taxon>Pezizomycotina</taxon>
        <taxon>Sordariomycetes</taxon>
        <taxon>Hypocreomycetidae</taxon>
        <taxon>Hypocreales</taxon>
        <taxon>Cordycipitaceae</taxon>
        <taxon>Cordyceps</taxon>
    </lineage>
</organism>